<dbReference type="GeneID" id="63832478"/>
<feature type="transmembrane region" description="Helical" evidence="4">
    <location>
        <begin position="411"/>
        <end position="431"/>
    </location>
</feature>
<dbReference type="RefSeq" id="XP_040780364.1">
    <property type="nucleotide sequence ID" value="XM_040915349.1"/>
</dbReference>
<feature type="transmembrane region" description="Helical" evidence="4">
    <location>
        <begin position="336"/>
        <end position="356"/>
    </location>
</feature>
<keyword evidence="4" id="KW-0472">Membrane</keyword>
<dbReference type="Proteomes" id="UP000803844">
    <property type="component" value="Unassembled WGS sequence"/>
</dbReference>
<dbReference type="Pfam" id="PF05686">
    <property type="entry name" value="Glyco_transf_90"/>
    <property type="match status" value="1"/>
</dbReference>
<evidence type="ECO:0000259" key="5">
    <source>
        <dbReference type="SMART" id="SM00672"/>
    </source>
</evidence>
<accession>A0A9P4YAB8</accession>
<keyword evidence="4" id="KW-1133">Transmembrane helix</keyword>
<feature type="transmembrane region" description="Helical" evidence="4">
    <location>
        <begin position="74"/>
        <end position="94"/>
    </location>
</feature>
<evidence type="ECO:0000313" key="7">
    <source>
        <dbReference type="Proteomes" id="UP000803844"/>
    </source>
</evidence>
<feature type="transmembrane region" description="Helical" evidence="4">
    <location>
        <begin position="32"/>
        <end position="53"/>
    </location>
</feature>
<feature type="transmembrane region" description="Helical" evidence="4">
    <location>
        <begin position="368"/>
        <end position="390"/>
    </location>
</feature>
<dbReference type="AlphaFoldDB" id="A0A9P4YAB8"/>
<dbReference type="SMART" id="SM00672">
    <property type="entry name" value="CAP10"/>
    <property type="match status" value="1"/>
</dbReference>
<feature type="region of interest" description="Disordered" evidence="3">
    <location>
        <begin position="146"/>
        <end position="172"/>
    </location>
</feature>
<evidence type="ECO:0000256" key="3">
    <source>
        <dbReference type="SAM" id="MobiDB-lite"/>
    </source>
</evidence>
<gene>
    <name evidence="6" type="ORF">M406DRAFT_109332</name>
</gene>
<dbReference type="OrthoDB" id="541052at2759"/>
<feature type="transmembrane region" description="Helical" evidence="4">
    <location>
        <begin position="209"/>
        <end position="232"/>
    </location>
</feature>
<sequence>MTMGGSGSLFVFLVGTLFLSSRYYTTSTLERPIALSALTLFWTALALLFYSRWHGGSERISTAHHVRSYWRHRSIWGLSQTLAIPACLVARAFFFRQTLWWSQCTVPGAHTFLLTLVLVAERYLPHQQRDEVEEEGYMQLATSKLSANSSSAVPPSSPWAKGAEQTNHHEPDQRPSLQYIACAVAWAFLASRSLASVQTSTGAVCPANAAWLGVMPQLATLGLDAVLVLLVARRLRWHQQTNTEPAAAAVGSSAPISNSSSSSRVNLEGDFLVAAAVMCLLLLLSAPNSTSSFRELVAAPSIRSLALRELLQDSIATSLVLLTAINLLAHHITASTLCLCSGAAVVASFQNCWLALERGAIHLAPHSTLWPLTVGALTIGSVALLGREATRLDGEVLRLSAGDRMDHKKRLMGAFAGMVLFLWIGLVRLSLASSSPDLDVHALIASARKASDTWISAAHQSQTLHEAVAEYKNRYGIPPPPHFDKWYAFATQHNSPVIDAFDQIHSDLRPFWGMSPGILRARTSHLMEQTHLGMGGLRIQNKTIILSDLTPGTHRWMMEGYRAMMEPFVAHLPDMDLAFNLDDESRVVMTFERYWEHVADGELARTRLARSRDVGRPLRSSFSAEVWPPWSDAYLHLTQDDHPPFSEYFSERSRLPIYDTFVVPACPPSSPARRYRWTDNAVVSSSARGGDLFTSGDNIADLCNRPDLANLHGFLLNPGAFAVTQHALPIFSQARAEGAFSDILVPSPWNFVGKVDLDPSARDPEWADKADVVFWRGSATDGYAREATWPGYLRARFVSMARSLSSSSRPSTAATTTTANVSFVGAFSRCDVADCLAETATFYGASTAEPTSGSIDFQDHWAYRHLIDLDGAGFSGRFLPFLRSKSLVYKASLFRTWADERLHAWSHYVPLDVSLGGFWDVVKFVSGRDTEIAGEGNGEEGMGSSSMSLAESIAGEGRNWALRALRPEDMQVYMFRLLLEWGRLLDDSRDQLGFSA</sequence>
<keyword evidence="7" id="KW-1185">Reference proteome</keyword>
<comment type="caution">
    <text evidence="6">The sequence shown here is derived from an EMBL/GenBank/DDBJ whole genome shotgun (WGS) entry which is preliminary data.</text>
</comment>
<dbReference type="EMBL" id="MU032345">
    <property type="protein sequence ID" value="KAF3769403.1"/>
    <property type="molecule type" value="Genomic_DNA"/>
</dbReference>
<evidence type="ECO:0000256" key="1">
    <source>
        <dbReference type="ARBA" id="ARBA00010118"/>
    </source>
</evidence>
<protein>
    <submittedName>
        <fullName evidence="6">Family 90 glycosyltransferase</fullName>
    </submittedName>
</protein>
<evidence type="ECO:0000256" key="4">
    <source>
        <dbReference type="SAM" id="Phobius"/>
    </source>
</evidence>
<organism evidence="6 7">
    <name type="scientific">Cryphonectria parasitica (strain ATCC 38755 / EP155)</name>
    <dbReference type="NCBI Taxonomy" id="660469"/>
    <lineage>
        <taxon>Eukaryota</taxon>
        <taxon>Fungi</taxon>
        <taxon>Dikarya</taxon>
        <taxon>Ascomycota</taxon>
        <taxon>Pezizomycotina</taxon>
        <taxon>Sordariomycetes</taxon>
        <taxon>Sordariomycetidae</taxon>
        <taxon>Diaporthales</taxon>
        <taxon>Cryphonectriaceae</taxon>
        <taxon>Cryphonectria-Endothia species complex</taxon>
        <taxon>Cryphonectria</taxon>
    </lineage>
</organism>
<dbReference type="InterPro" id="IPR051091">
    <property type="entry name" value="O-Glucosyltr/Glycosyltrsf_90"/>
</dbReference>
<name>A0A9P4YAB8_CRYP1</name>
<evidence type="ECO:0000256" key="2">
    <source>
        <dbReference type="ARBA" id="ARBA00022679"/>
    </source>
</evidence>
<keyword evidence="4" id="KW-0812">Transmembrane</keyword>
<dbReference type="PANTHER" id="PTHR12203">
    <property type="entry name" value="KDEL LYS-ASP-GLU-LEU CONTAINING - RELATED"/>
    <property type="match status" value="1"/>
</dbReference>
<evidence type="ECO:0000313" key="6">
    <source>
        <dbReference type="EMBL" id="KAF3769403.1"/>
    </source>
</evidence>
<comment type="similarity">
    <text evidence="1">Belongs to the glycosyltransferase 90 family.</text>
</comment>
<feature type="transmembrane region" description="Helical" evidence="4">
    <location>
        <begin position="177"/>
        <end position="197"/>
    </location>
</feature>
<feature type="transmembrane region" description="Helical" evidence="4">
    <location>
        <begin position="100"/>
        <end position="120"/>
    </location>
</feature>
<feature type="domain" description="Glycosyl transferase CAP10" evidence="5">
    <location>
        <begin position="698"/>
        <end position="988"/>
    </location>
</feature>
<dbReference type="InterPro" id="IPR006598">
    <property type="entry name" value="CAP10"/>
</dbReference>
<proteinExistence type="inferred from homology"/>
<feature type="compositionally biased region" description="Low complexity" evidence="3">
    <location>
        <begin position="146"/>
        <end position="160"/>
    </location>
</feature>
<reference evidence="6" key="1">
    <citation type="journal article" date="2020" name="Phytopathology">
        <title>Genome sequence of the chestnut blight fungus Cryphonectria parasitica EP155: A fundamental resource for an archetypical invasive plant pathogen.</title>
        <authorList>
            <person name="Crouch J.A."/>
            <person name="Dawe A."/>
            <person name="Aerts A."/>
            <person name="Barry K."/>
            <person name="Churchill A.C.L."/>
            <person name="Grimwood J."/>
            <person name="Hillman B."/>
            <person name="Milgroom M.G."/>
            <person name="Pangilinan J."/>
            <person name="Smith M."/>
            <person name="Salamov A."/>
            <person name="Schmutz J."/>
            <person name="Yadav J."/>
            <person name="Grigoriev I.V."/>
            <person name="Nuss D."/>
        </authorList>
    </citation>
    <scope>NUCLEOTIDE SEQUENCE</scope>
    <source>
        <strain evidence="6">EP155</strain>
    </source>
</reference>
<dbReference type="PANTHER" id="PTHR12203:SF35">
    <property type="entry name" value="PROTEIN O-GLUCOSYLTRANSFERASE 1"/>
    <property type="match status" value="1"/>
</dbReference>
<dbReference type="GO" id="GO:0016740">
    <property type="term" value="F:transferase activity"/>
    <property type="evidence" value="ECO:0007669"/>
    <property type="project" value="UniProtKB-KW"/>
</dbReference>
<keyword evidence="2" id="KW-0808">Transferase</keyword>